<dbReference type="InterPro" id="IPR000010">
    <property type="entry name" value="Cystatin_dom"/>
</dbReference>
<evidence type="ECO:0000259" key="5">
    <source>
        <dbReference type="SMART" id="SM00043"/>
    </source>
</evidence>
<dbReference type="Proteomes" id="UP000264820">
    <property type="component" value="Unplaced"/>
</dbReference>
<feature type="domain" description="Cystatin" evidence="5">
    <location>
        <begin position="19"/>
        <end position="127"/>
    </location>
</feature>
<keyword evidence="1 4" id="KW-0732">Signal</keyword>
<reference evidence="6" key="1">
    <citation type="submission" date="2025-08" db="UniProtKB">
        <authorList>
            <consortium name="Ensembl"/>
        </authorList>
    </citation>
    <scope>IDENTIFICATION</scope>
</reference>
<organism evidence="6 7">
    <name type="scientific">Hippocampus comes</name>
    <name type="common">Tiger tail seahorse</name>
    <dbReference type="NCBI Taxonomy" id="109280"/>
    <lineage>
        <taxon>Eukaryota</taxon>
        <taxon>Metazoa</taxon>
        <taxon>Chordata</taxon>
        <taxon>Craniata</taxon>
        <taxon>Vertebrata</taxon>
        <taxon>Euteleostomi</taxon>
        <taxon>Actinopterygii</taxon>
        <taxon>Neopterygii</taxon>
        <taxon>Teleostei</taxon>
        <taxon>Neoteleostei</taxon>
        <taxon>Acanthomorphata</taxon>
        <taxon>Syngnathiaria</taxon>
        <taxon>Syngnathiformes</taxon>
        <taxon>Syngnathoidei</taxon>
        <taxon>Syngnathidae</taxon>
        <taxon>Hippocampus</taxon>
    </lineage>
</organism>
<dbReference type="GeneID" id="109506797"/>
<evidence type="ECO:0000256" key="1">
    <source>
        <dbReference type="ARBA" id="ARBA00022729"/>
    </source>
</evidence>
<accession>A0A3Q3DRN6</accession>
<evidence type="ECO:0000256" key="3">
    <source>
        <dbReference type="ARBA" id="ARBA00023180"/>
    </source>
</evidence>
<dbReference type="AlphaFoldDB" id="A0A3Q3DRN6"/>
<dbReference type="KEGG" id="hcq:109506797"/>
<dbReference type="Ensembl" id="ENSHCOT00000010379.1">
    <property type="protein sequence ID" value="ENSHCOP00000018785.1"/>
    <property type="gene ID" value="ENSHCOG00000003598.1"/>
</dbReference>
<evidence type="ECO:0000256" key="4">
    <source>
        <dbReference type="SAM" id="SignalP"/>
    </source>
</evidence>
<sequence length="321" mass="35865">MPAQLLAAMLFCALAPRTLLGESSSAVTCDQGSAEAAANLVVRHINRHHKHGFKFRLRQVQSSKYQQIPGGCRVDVHVKLVQTKCHFTNPKPFEQCQPFERLERGAVATCWANLRVTWGAATVTRYDCATRPDPTNEDLLKTCANCSILLPLSEPTAVKAAQEAVGKYNRGGGHPSYMALLEVTHVMTRYIPSTGWVTWLELALVETNCPREAAHTFAPCTPLCPDRASHAYCKVAYYYKQKAMRGPECETYPRNSSPRLPAGAAEPTCGLLYHESPEARACEERLADHQPAVHPICPFPPVGPLQRQWYRWRQQEQWVKG</sequence>
<dbReference type="InterPro" id="IPR046350">
    <property type="entry name" value="Cystatin_sf"/>
</dbReference>
<dbReference type="PANTHER" id="PTHR13814">
    <property type="entry name" value="FETUIN"/>
    <property type="match status" value="1"/>
</dbReference>
<dbReference type="GeneTree" id="ENSGT00950000182930"/>
<proteinExistence type="predicted"/>
<reference evidence="6" key="2">
    <citation type="submission" date="2025-09" db="UniProtKB">
        <authorList>
            <consortium name="Ensembl"/>
        </authorList>
    </citation>
    <scope>IDENTIFICATION</scope>
</reference>
<dbReference type="PANTHER" id="PTHR13814:SF6">
    <property type="entry name" value="ALPHA-2-HS-GLYCOPROTEIN"/>
    <property type="match status" value="1"/>
</dbReference>
<evidence type="ECO:0000313" key="6">
    <source>
        <dbReference type="Ensembl" id="ENSHCOP00000018785.1"/>
    </source>
</evidence>
<keyword evidence="2" id="KW-1015">Disulfide bond</keyword>
<dbReference type="OMA" id="ASHAYCK"/>
<dbReference type="STRING" id="109280.ENSHCOP00000018785"/>
<dbReference type="InterPro" id="IPR050735">
    <property type="entry name" value="Kininogen_Fetuin_HRG"/>
</dbReference>
<dbReference type="RefSeq" id="XP_019711326.1">
    <property type="nucleotide sequence ID" value="XM_019855767.1"/>
</dbReference>
<dbReference type="GO" id="GO:0072562">
    <property type="term" value="C:blood microparticle"/>
    <property type="evidence" value="ECO:0007669"/>
    <property type="project" value="TreeGrafter"/>
</dbReference>
<name>A0A3Q3DRN6_HIPCM</name>
<evidence type="ECO:0000313" key="7">
    <source>
        <dbReference type="Proteomes" id="UP000264820"/>
    </source>
</evidence>
<dbReference type="SMART" id="SM00043">
    <property type="entry name" value="CY"/>
    <property type="match status" value="1"/>
</dbReference>
<feature type="signal peptide" evidence="4">
    <location>
        <begin position="1"/>
        <end position="21"/>
    </location>
</feature>
<feature type="chain" id="PRO_5018774668" evidence="4">
    <location>
        <begin position="22"/>
        <end position="321"/>
    </location>
</feature>
<keyword evidence="7" id="KW-1185">Reference proteome</keyword>
<dbReference type="GO" id="GO:0031012">
    <property type="term" value="C:extracellular matrix"/>
    <property type="evidence" value="ECO:0007669"/>
    <property type="project" value="TreeGrafter"/>
</dbReference>
<dbReference type="GO" id="GO:0004869">
    <property type="term" value="F:cysteine-type endopeptidase inhibitor activity"/>
    <property type="evidence" value="ECO:0007669"/>
    <property type="project" value="InterPro"/>
</dbReference>
<protein>
    <submittedName>
        <fullName evidence="6">Antihemorrhagic factor cHLP-B-like</fullName>
    </submittedName>
</protein>
<evidence type="ECO:0000256" key="2">
    <source>
        <dbReference type="ARBA" id="ARBA00023157"/>
    </source>
</evidence>
<keyword evidence="3" id="KW-0325">Glycoprotein</keyword>
<dbReference type="Gene3D" id="3.10.450.10">
    <property type="match status" value="2"/>
</dbReference>
<dbReference type="SUPFAM" id="SSF54403">
    <property type="entry name" value="Cystatin/monellin"/>
    <property type="match status" value="2"/>
</dbReference>
<dbReference type="OrthoDB" id="8780871at2759"/>